<dbReference type="GO" id="GO:1904680">
    <property type="term" value="F:peptide transmembrane transporter activity"/>
    <property type="evidence" value="ECO:0007669"/>
    <property type="project" value="TreeGrafter"/>
</dbReference>
<dbReference type="GO" id="GO:0015833">
    <property type="term" value="P:peptide transport"/>
    <property type="evidence" value="ECO:0007669"/>
    <property type="project" value="TreeGrafter"/>
</dbReference>
<feature type="domain" description="Solute-binding protein family 5" evidence="5">
    <location>
        <begin position="1"/>
        <end position="61"/>
    </location>
</feature>
<dbReference type="InterPro" id="IPR039424">
    <property type="entry name" value="SBP_5"/>
</dbReference>
<sequence>EYVQQAWGELGITVNINKVEWASFLPMRRAGDYDISRNGWSMDYNDPSNMLELFTTNNGNNDGKYANPDFDKVIEESRVADKATHFEKLHEAEDMLMADAACIPVAYYNDFWLQSPSLKGTWHSPYGYWYLQYGYVEE</sequence>
<dbReference type="InterPro" id="IPR000914">
    <property type="entry name" value="SBP_5_dom"/>
</dbReference>
<evidence type="ECO:0000256" key="2">
    <source>
        <dbReference type="ARBA" id="ARBA00005695"/>
    </source>
</evidence>
<evidence type="ECO:0000256" key="1">
    <source>
        <dbReference type="ARBA" id="ARBA00004196"/>
    </source>
</evidence>
<feature type="non-terminal residue" evidence="6">
    <location>
        <position position="1"/>
    </location>
</feature>
<keyword evidence="3" id="KW-0813">Transport</keyword>
<proteinExistence type="inferred from homology"/>
<dbReference type="EMBL" id="JAGZGG010000070">
    <property type="protein sequence ID" value="MBS5333844.1"/>
    <property type="molecule type" value="Genomic_DNA"/>
</dbReference>
<dbReference type="AlphaFoldDB" id="A0A943HJ57"/>
<evidence type="ECO:0000313" key="7">
    <source>
        <dbReference type="Proteomes" id="UP000759273"/>
    </source>
</evidence>
<evidence type="ECO:0000256" key="4">
    <source>
        <dbReference type="ARBA" id="ARBA00022729"/>
    </source>
</evidence>
<dbReference type="Gene3D" id="3.40.190.10">
    <property type="entry name" value="Periplasmic binding protein-like II"/>
    <property type="match status" value="1"/>
</dbReference>
<dbReference type="Gene3D" id="3.10.105.10">
    <property type="entry name" value="Dipeptide-binding Protein, Domain 3"/>
    <property type="match status" value="1"/>
</dbReference>
<dbReference type="Proteomes" id="UP000759273">
    <property type="component" value="Unassembled WGS sequence"/>
</dbReference>
<dbReference type="GO" id="GO:0030313">
    <property type="term" value="C:cell envelope"/>
    <property type="evidence" value="ECO:0007669"/>
    <property type="project" value="UniProtKB-SubCell"/>
</dbReference>
<comment type="subcellular location">
    <subcellularLocation>
        <location evidence="1">Cell envelope</location>
    </subcellularLocation>
</comment>
<evidence type="ECO:0000259" key="5">
    <source>
        <dbReference type="Pfam" id="PF00496"/>
    </source>
</evidence>
<name>A0A943HJ57_9FIRM</name>
<evidence type="ECO:0000313" key="6">
    <source>
        <dbReference type="EMBL" id="MBS5333844.1"/>
    </source>
</evidence>
<keyword evidence="4" id="KW-0732">Signal</keyword>
<protein>
    <submittedName>
        <fullName evidence="6">Peptide ABC transporter substrate-binding protein</fullName>
    </submittedName>
</protein>
<dbReference type="PANTHER" id="PTHR30290:SF10">
    <property type="entry name" value="PERIPLASMIC OLIGOPEPTIDE-BINDING PROTEIN-RELATED"/>
    <property type="match status" value="1"/>
</dbReference>
<comment type="similarity">
    <text evidence="2">Belongs to the bacterial solute-binding protein 5 family.</text>
</comment>
<gene>
    <name evidence="6" type="ORF">KHY36_15155</name>
</gene>
<dbReference type="PANTHER" id="PTHR30290">
    <property type="entry name" value="PERIPLASMIC BINDING COMPONENT OF ABC TRANSPORTER"/>
    <property type="match status" value="1"/>
</dbReference>
<dbReference type="Pfam" id="PF00496">
    <property type="entry name" value="SBP_bac_5"/>
    <property type="match status" value="1"/>
</dbReference>
<comment type="caution">
    <text evidence="6">The sequence shown here is derived from an EMBL/GenBank/DDBJ whole genome shotgun (WGS) entry which is preliminary data.</text>
</comment>
<reference evidence="6" key="1">
    <citation type="submission" date="2021-02" db="EMBL/GenBank/DDBJ databases">
        <title>Infant gut strain persistence is associated with maternal origin, phylogeny, and functional potential including surface adhesion and iron acquisition.</title>
        <authorList>
            <person name="Lou Y.C."/>
        </authorList>
    </citation>
    <scope>NUCLEOTIDE SEQUENCE</scope>
    <source>
        <strain evidence="6">L3_101_000M1_dasL3_101_000M1_concoct_87</strain>
    </source>
</reference>
<dbReference type="SUPFAM" id="SSF53850">
    <property type="entry name" value="Periplasmic binding protein-like II"/>
    <property type="match status" value="1"/>
</dbReference>
<organism evidence="6 7">
    <name type="scientific">Subdoligranulum variabile</name>
    <dbReference type="NCBI Taxonomy" id="214851"/>
    <lineage>
        <taxon>Bacteria</taxon>
        <taxon>Bacillati</taxon>
        <taxon>Bacillota</taxon>
        <taxon>Clostridia</taxon>
        <taxon>Eubacteriales</taxon>
        <taxon>Oscillospiraceae</taxon>
        <taxon>Subdoligranulum</taxon>
    </lineage>
</organism>
<evidence type="ECO:0000256" key="3">
    <source>
        <dbReference type="ARBA" id="ARBA00022448"/>
    </source>
</evidence>
<accession>A0A943HJ57</accession>